<dbReference type="SUPFAM" id="SSF53756">
    <property type="entry name" value="UDP-Glycosyltransferase/glycogen phosphorylase"/>
    <property type="match status" value="1"/>
</dbReference>
<organism evidence="2 3">
    <name type="scientific">Leptospira ellinghausenii</name>
    <dbReference type="NCBI Taxonomy" id="1917822"/>
    <lineage>
        <taxon>Bacteria</taxon>
        <taxon>Pseudomonadati</taxon>
        <taxon>Spirochaetota</taxon>
        <taxon>Spirochaetia</taxon>
        <taxon>Leptospirales</taxon>
        <taxon>Leptospiraceae</taxon>
        <taxon>Leptospira</taxon>
    </lineage>
</organism>
<feature type="transmembrane region" description="Helical" evidence="1">
    <location>
        <begin position="27"/>
        <end position="45"/>
    </location>
</feature>
<evidence type="ECO:0000256" key="1">
    <source>
        <dbReference type="SAM" id="Phobius"/>
    </source>
</evidence>
<accession>A0A2P2D9W0</accession>
<dbReference type="OrthoDB" id="324681at2"/>
<evidence type="ECO:0000313" key="3">
    <source>
        <dbReference type="Proteomes" id="UP000245206"/>
    </source>
</evidence>
<keyword evidence="1" id="KW-0812">Transmembrane</keyword>
<name>A0A2P2D9W0_9LEPT</name>
<dbReference type="Proteomes" id="UP000245206">
    <property type="component" value="Unassembled WGS sequence"/>
</dbReference>
<evidence type="ECO:0000313" key="2">
    <source>
        <dbReference type="EMBL" id="GBF41348.1"/>
    </source>
</evidence>
<dbReference type="Gene3D" id="3.40.50.2000">
    <property type="entry name" value="Glycogen Phosphorylase B"/>
    <property type="match status" value="1"/>
</dbReference>
<dbReference type="RefSeq" id="WP_108958567.1">
    <property type="nucleotide sequence ID" value="NZ_BFAZ01000003.1"/>
</dbReference>
<comment type="caution">
    <text evidence="2">The sequence shown here is derived from an EMBL/GenBank/DDBJ whole genome shotgun (WGS) entry which is preliminary data.</text>
</comment>
<feature type="transmembrane region" description="Helical" evidence="1">
    <location>
        <begin position="66"/>
        <end position="86"/>
    </location>
</feature>
<proteinExistence type="predicted"/>
<protein>
    <submittedName>
        <fullName evidence="2">Uncharacterized protein</fullName>
    </submittedName>
</protein>
<keyword evidence="1" id="KW-0472">Membrane</keyword>
<keyword evidence="3" id="KW-1185">Reference proteome</keyword>
<gene>
    <name evidence="2" type="ORF">LPTSP2_06200</name>
</gene>
<keyword evidence="1" id="KW-1133">Transmembrane helix</keyword>
<dbReference type="AlphaFoldDB" id="A0A2P2D9W0"/>
<dbReference type="EMBL" id="BFAZ01000003">
    <property type="protein sequence ID" value="GBF41348.1"/>
    <property type="molecule type" value="Genomic_DNA"/>
</dbReference>
<reference evidence="3" key="1">
    <citation type="journal article" date="2019" name="Microbiol. Immunol.">
        <title>Molecular and phenotypic characterization of Leptospira johnsonii sp. nov., Leptospira ellinghausenii sp. nov. and Leptospira ryugenii sp. nov. isolated from soil and water in Japan.</title>
        <authorList>
            <person name="Masuzawa T."/>
            <person name="Saito M."/>
            <person name="Nakao R."/>
            <person name="Nikaido Y."/>
            <person name="Matsumoto M."/>
            <person name="Ogawa M."/>
            <person name="Yokoyama M."/>
            <person name="Hidaka Y."/>
            <person name="Tomita J."/>
            <person name="Sakakibara K."/>
            <person name="Suzuki K."/>
            <person name="Yasuda S."/>
            <person name="Sato H."/>
            <person name="Yamaguchi M."/>
            <person name="Yoshida S.I."/>
            <person name="Koizumi N."/>
            <person name="Kawamura Y."/>
        </authorList>
    </citation>
    <scope>NUCLEOTIDE SEQUENCE [LARGE SCALE GENOMIC DNA]</scope>
    <source>
        <strain evidence="3">E18</strain>
    </source>
</reference>
<sequence>MNSDLIPAYLQKYYKVLSNFVPNASKSWLYSTSFFFSKVGVYDAYRNYRTIGYFFKIKQILKYYAYSYLALFKFAINKLIFFLSSLKFSMNAEKLVIIDTYAIVDNLLKGTKLASDYFPNLVETLKVRGLDYLIIPRFFGSDNPFKIRKVNKILKEYEGRVVTEFQLLSSLDLLKLFFSITVYPFLMLNLLCKIKLSGEELDPRLVYYFWSDLNGSNFFGILRYLFGLKLAKIIPPNSQMVQWYEGQPYEKCLNRAFRYSNLEVKIYGTQFFIFPPELLNSFIDRNEFHEHLPDIILVNGAHYLDKNTEMRVGPSMRYSRLFKTEIVEPKSEKILVLLSYFHESNIFILKLLQQLGAYSEEFFSIKMHPSTNISEIKEFLPKNYKIVYDNIYDLFSNHGLVLGASTGALVEAIACGLPVIVISENGMIDYSYLPDFCKGVLWEEACDLDSFESAKIKLINVIRKESEQRLNMIQRVRNEMFTEPTEQRILEAFELS</sequence>